<evidence type="ECO:0000256" key="13">
    <source>
        <dbReference type="ARBA" id="ARBA00048798"/>
    </source>
</evidence>
<dbReference type="PANTHER" id="PTHR42743">
    <property type="entry name" value="AMINO-ACID AMINOTRANSFERASE"/>
    <property type="match status" value="1"/>
</dbReference>
<dbReference type="GO" id="GO:0052654">
    <property type="term" value="F:L-leucine-2-oxoglutarate transaminase activity"/>
    <property type="evidence" value="ECO:0007669"/>
    <property type="project" value="RHEA"/>
</dbReference>
<keyword evidence="11 16" id="KW-0100">Branched-chain amino acid biosynthesis</keyword>
<dbReference type="Gene3D" id="3.20.10.10">
    <property type="entry name" value="D-amino Acid Aminotransferase, subunit A, domain 2"/>
    <property type="match status" value="1"/>
</dbReference>
<comment type="pathway">
    <text evidence="3 16">Amino-acid biosynthesis; L-isoleucine biosynthesis; L-isoleucine from 2-oxobutanoate: step 4/4.</text>
</comment>
<dbReference type="UniPathway" id="UPA00047">
    <property type="reaction ID" value="UER00058"/>
</dbReference>
<evidence type="ECO:0000256" key="10">
    <source>
        <dbReference type="ARBA" id="ARBA00022898"/>
    </source>
</evidence>
<dbReference type="Pfam" id="PF01063">
    <property type="entry name" value="Aminotran_4"/>
    <property type="match status" value="1"/>
</dbReference>
<sequence length="307" mass="34334">MAWDDSASKIWIDGKMVNWEDAQIHVLSHVVHYGTSIFEGIRAYNNDNGTCVFRLKEHVKRLFDSAKIYKIDIPFTQEDIEEAIKETIKINDLKSCYIRPVVFRGYGELGVTPLGCPVNSVIAAWQWGSYLGEDGMAKGVNIGVSSWRKPAPNTFPALAKCGANYMNSQLAKLEAIDNGFDEAIMLDYAGNVSEGSGENIFLVEDNILYTPSLSSSNLKGITRDSIMKVARDLGHDVVEETISRERLYLADEVFFTGTAAEVTPIRSIDHRLVGEGKRGPICEKIQKTFFDIVEAKIEDKYGWLSYI</sequence>
<evidence type="ECO:0000256" key="12">
    <source>
        <dbReference type="ARBA" id="ARBA00048212"/>
    </source>
</evidence>
<dbReference type="PATRIC" id="fig|66851.6.peg.1482"/>
<keyword evidence="8 16" id="KW-0028">Amino-acid biosynthesis</keyword>
<dbReference type="GO" id="GO:0009099">
    <property type="term" value="P:L-valine biosynthetic process"/>
    <property type="evidence" value="ECO:0007669"/>
    <property type="project" value="UniProtKB-UniPathway"/>
</dbReference>
<evidence type="ECO:0000256" key="2">
    <source>
        <dbReference type="ARBA" id="ARBA00003109"/>
    </source>
</evidence>
<dbReference type="InterPro" id="IPR036038">
    <property type="entry name" value="Aminotransferase-like"/>
</dbReference>
<comment type="function">
    <text evidence="2 16">Acts on leucine, isoleucine and valine.</text>
</comment>
<reference evidence="18" key="1">
    <citation type="journal article" date="2016" name="Genome Announc.">
        <title>Draft Genome Sequences of Methanobrevibacter curvatus DSM11111, Methanobrevibacter cuticularis DSM11139, Methanobrevibacter filiformis DSM11501, and Methanobrevibacter oralis DSM7256.</title>
        <authorList>
            <person name="Poehlein A."/>
            <person name="Seedorf H."/>
        </authorList>
    </citation>
    <scope>NUCLEOTIDE SEQUENCE [LARGE SCALE GENOMIC DNA]</scope>
    <source>
        <strain evidence="18">DSM 7256 / JCM 30027 / ZR</strain>
    </source>
</reference>
<dbReference type="InterPro" id="IPR005785">
    <property type="entry name" value="B_amino_transI"/>
</dbReference>
<keyword evidence="9 16" id="KW-0808">Transferase</keyword>
<dbReference type="FunFam" id="3.20.10.10:FF:000001">
    <property type="entry name" value="Branched-chain-amino-acid aminotransferase"/>
    <property type="match status" value="1"/>
</dbReference>
<gene>
    <name evidence="16 17" type="primary">ilvE</name>
    <name evidence="17" type="ORF">MBORA_13640</name>
</gene>
<dbReference type="Proteomes" id="UP000077428">
    <property type="component" value="Unassembled WGS sequence"/>
</dbReference>
<comment type="pathway">
    <text evidence="5 16">Amino-acid biosynthesis; L-leucine biosynthesis; L-leucine from 3-methyl-2-oxobutanoate: step 4/4.</text>
</comment>
<dbReference type="AlphaFoldDB" id="A0A166ABK8"/>
<accession>A0A166ABK8</accession>
<evidence type="ECO:0000256" key="1">
    <source>
        <dbReference type="ARBA" id="ARBA00001933"/>
    </source>
</evidence>
<evidence type="ECO:0000256" key="11">
    <source>
        <dbReference type="ARBA" id="ARBA00023304"/>
    </source>
</evidence>
<dbReference type="InterPro" id="IPR001544">
    <property type="entry name" value="Aminotrans_IV"/>
</dbReference>
<dbReference type="InterPro" id="IPR033939">
    <property type="entry name" value="BCAT_family"/>
</dbReference>
<dbReference type="Gene3D" id="3.30.470.10">
    <property type="match status" value="1"/>
</dbReference>
<dbReference type="InterPro" id="IPR043132">
    <property type="entry name" value="BCAT-like_C"/>
</dbReference>
<evidence type="ECO:0000256" key="6">
    <source>
        <dbReference type="ARBA" id="ARBA00009320"/>
    </source>
</evidence>
<dbReference type="GO" id="GO:0052655">
    <property type="term" value="F:L-valine-2-oxoglutarate transaminase activity"/>
    <property type="evidence" value="ECO:0007669"/>
    <property type="project" value="RHEA"/>
</dbReference>
<dbReference type="CDD" id="cd01557">
    <property type="entry name" value="BCAT_beta_family"/>
    <property type="match status" value="1"/>
</dbReference>
<dbReference type="GO" id="GO:0005829">
    <property type="term" value="C:cytosol"/>
    <property type="evidence" value="ECO:0007669"/>
    <property type="project" value="TreeGrafter"/>
</dbReference>
<name>A0A166ABK8_METOA</name>
<keyword evidence="18" id="KW-1185">Reference proteome</keyword>
<evidence type="ECO:0000256" key="15">
    <source>
        <dbReference type="RuleBase" id="RU004106"/>
    </source>
</evidence>
<evidence type="ECO:0000256" key="14">
    <source>
        <dbReference type="ARBA" id="ARBA00049229"/>
    </source>
</evidence>
<evidence type="ECO:0000256" key="16">
    <source>
        <dbReference type="RuleBase" id="RU364094"/>
    </source>
</evidence>
<dbReference type="UniPathway" id="UPA00049">
    <property type="reaction ID" value="UER00062"/>
</dbReference>
<comment type="cofactor">
    <cofactor evidence="1 16">
        <name>pyridoxal 5'-phosphate</name>
        <dbReference type="ChEBI" id="CHEBI:597326"/>
    </cofactor>
</comment>
<evidence type="ECO:0000256" key="9">
    <source>
        <dbReference type="ARBA" id="ARBA00022679"/>
    </source>
</evidence>
<evidence type="ECO:0000313" key="18">
    <source>
        <dbReference type="Proteomes" id="UP000077428"/>
    </source>
</evidence>
<evidence type="ECO:0000313" key="17">
    <source>
        <dbReference type="EMBL" id="KZX11824.1"/>
    </source>
</evidence>
<proteinExistence type="inferred from homology"/>
<dbReference type="GO" id="GO:0009098">
    <property type="term" value="P:L-leucine biosynthetic process"/>
    <property type="evidence" value="ECO:0007669"/>
    <property type="project" value="UniProtKB-UniPathway"/>
</dbReference>
<dbReference type="EC" id="2.6.1.42" evidence="16"/>
<dbReference type="STRING" id="66851.MBORA_13640"/>
<comment type="catalytic activity">
    <reaction evidence="14 16">
        <text>L-leucine + 2-oxoglutarate = 4-methyl-2-oxopentanoate + L-glutamate</text>
        <dbReference type="Rhea" id="RHEA:18321"/>
        <dbReference type="ChEBI" id="CHEBI:16810"/>
        <dbReference type="ChEBI" id="CHEBI:17865"/>
        <dbReference type="ChEBI" id="CHEBI:29985"/>
        <dbReference type="ChEBI" id="CHEBI:57427"/>
        <dbReference type="EC" id="2.6.1.42"/>
    </reaction>
</comment>
<dbReference type="OrthoDB" id="6469at2157"/>
<dbReference type="UniPathway" id="UPA00048">
    <property type="reaction ID" value="UER00073"/>
</dbReference>
<keyword evidence="7 16" id="KW-0032">Aminotransferase</keyword>
<evidence type="ECO:0000256" key="3">
    <source>
        <dbReference type="ARBA" id="ARBA00004824"/>
    </source>
</evidence>
<dbReference type="InterPro" id="IPR050571">
    <property type="entry name" value="Class-IV_PLP-Dep_Aminotrnsfr"/>
</dbReference>
<comment type="pathway">
    <text evidence="4 16">Amino-acid biosynthesis; L-valine biosynthesis; L-valine from pyruvate: step 4/4.</text>
</comment>
<dbReference type="InterPro" id="IPR043131">
    <property type="entry name" value="BCAT-like_N"/>
</dbReference>
<dbReference type="EMBL" id="LWMU01000081">
    <property type="protein sequence ID" value="KZX11824.1"/>
    <property type="molecule type" value="Genomic_DNA"/>
</dbReference>
<evidence type="ECO:0000256" key="4">
    <source>
        <dbReference type="ARBA" id="ARBA00004931"/>
    </source>
</evidence>
<dbReference type="SUPFAM" id="SSF56752">
    <property type="entry name" value="D-aminoacid aminotransferase-like PLP-dependent enzymes"/>
    <property type="match status" value="1"/>
</dbReference>
<evidence type="ECO:0000256" key="7">
    <source>
        <dbReference type="ARBA" id="ARBA00022576"/>
    </source>
</evidence>
<dbReference type="PANTHER" id="PTHR42743:SF11">
    <property type="entry name" value="AMINODEOXYCHORISMATE LYASE"/>
    <property type="match status" value="1"/>
</dbReference>
<dbReference type="InterPro" id="IPR018300">
    <property type="entry name" value="Aminotrans_IV_CS"/>
</dbReference>
<comment type="catalytic activity">
    <reaction evidence="12 16">
        <text>L-valine + 2-oxoglutarate = 3-methyl-2-oxobutanoate + L-glutamate</text>
        <dbReference type="Rhea" id="RHEA:24813"/>
        <dbReference type="ChEBI" id="CHEBI:11851"/>
        <dbReference type="ChEBI" id="CHEBI:16810"/>
        <dbReference type="ChEBI" id="CHEBI:29985"/>
        <dbReference type="ChEBI" id="CHEBI:57762"/>
        <dbReference type="EC" id="2.6.1.42"/>
    </reaction>
</comment>
<keyword evidence="10 16" id="KW-0663">Pyridoxal phosphate</keyword>
<protein>
    <recommendedName>
        <fullName evidence="16">Branched-chain-amino-acid aminotransferase</fullName>
        <shortName evidence="16">BCAT</shortName>
        <ecNumber evidence="16">2.6.1.42</ecNumber>
    </recommendedName>
</protein>
<dbReference type="NCBIfam" id="TIGR01122">
    <property type="entry name" value="ilvE_I"/>
    <property type="match status" value="1"/>
</dbReference>
<evidence type="ECO:0000256" key="8">
    <source>
        <dbReference type="ARBA" id="ARBA00022605"/>
    </source>
</evidence>
<dbReference type="PROSITE" id="PS00770">
    <property type="entry name" value="AA_TRANSFER_CLASS_4"/>
    <property type="match status" value="1"/>
</dbReference>
<dbReference type="GO" id="GO:0052656">
    <property type="term" value="F:L-isoleucine-2-oxoglutarate transaminase activity"/>
    <property type="evidence" value="ECO:0007669"/>
    <property type="project" value="RHEA"/>
</dbReference>
<dbReference type="GO" id="GO:0009097">
    <property type="term" value="P:isoleucine biosynthetic process"/>
    <property type="evidence" value="ECO:0007669"/>
    <property type="project" value="UniProtKB-UniPathway"/>
</dbReference>
<comment type="catalytic activity">
    <reaction evidence="13 16">
        <text>L-isoleucine + 2-oxoglutarate = (S)-3-methyl-2-oxopentanoate + L-glutamate</text>
        <dbReference type="Rhea" id="RHEA:24801"/>
        <dbReference type="ChEBI" id="CHEBI:16810"/>
        <dbReference type="ChEBI" id="CHEBI:29985"/>
        <dbReference type="ChEBI" id="CHEBI:35146"/>
        <dbReference type="ChEBI" id="CHEBI:58045"/>
        <dbReference type="EC" id="2.6.1.42"/>
    </reaction>
</comment>
<organism evidence="17 18">
    <name type="scientific">Methanobrevibacter oralis</name>
    <dbReference type="NCBI Taxonomy" id="66851"/>
    <lineage>
        <taxon>Archaea</taxon>
        <taxon>Methanobacteriati</taxon>
        <taxon>Methanobacteriota</taxon>
        <taxon>Methanomada group</taxon>
        <taxon>Methanobacteria</taxon>
        <taxon>Methanobacteriales</taxon>
        <taxon>Methanobacteriaceae</taxon>
        <taxon>Methanobrevibacter</taxon>
    </lineage>
</organism>
<dbReference type="NCBIfam" id="NF005146">
    <property type="entry name" value="PRK06606.1"/>
    <property type="match status" value="1"/>
</dbReference>
<comment type="caution">
    <text evidence="17">The sequence shown here is derived from an EMBL/GenBank/DDBJ whole genome shotgun (WGS) entry which is preliminary data.</text>
</comment>
<evidence type="ECO:0000256" key="5">
    <source>
        <dbReference type="ARBA" id="ARBA00005072"/>
    </source>
</evidence>
<comment type="similarity">
    <text evidence="6 15">Belongs to the class-IV pyridoxal-phosphate-dependent aminotransferase family.</text>
</comment>
<dbReference type="RefSeq" id="WP_042692085.1">
    <property type="nucleotide sequence ID" value="NZ_CABMAB010000003.1"/>
</dbReference>